<dbReference type="Gene3D" id="1.10.150.60">
    <property type="entry name" value="ARID DNA-binding domain"/>
    <property type="match status" value="1"/>
</dbReference>
<evidence type="ECO:0000259" key="10">
    <source>
        <dbReference type="PROSITE" id="PS51011"/>
    </source>
</evidence>
<gene>
    <name evidence="11" type="ORF">NHX12_024613</name>
</gene>
<feature type="region of interest" description="Disordered" evidence="9">
    <location>
        <begin position="808"/>
        <end position="904"/>
    </location>
</feature>
<feature type="region of interest" description="Disordered" evidence="9">
    <location>
        <begin position="948"/>
        <end position="972"/>
    </location>
</feature>
<keyword evidence="12" id="KW-1185">Reference proteome</keyword>
<keyword evidence="5" id="KW-0238">DNA-binding</keyword>
<dbReference type="InterPro" id="IPR036431">
    <property type="entry name" value="ARID_dom_sf"/>
</dbReference>
<evidence type="ECO:0000256" key="5">
    <source>
        <dbReference type="ARBA" id="ARBA00023125"/>
    </source>
</evidence>
<feature type="region of interest" description="Disordered" evidence="9">
    <location>
        <begin position="549"/>
        <end position="573"/>
    </location>
</feature>
<dbReference type="PANTHER" id="PTHR13964">
    <property type="entry name" value="RBP-RELATED"/>
    <property type="match status" value="1"/>
</dbReference>
<keyword evidence="6" id="KW-0010">Activator</keyword>
<feature type="compositionally biased region" description="Polar residues" evidence="9">
    <location>
        <begin position="892"/>
        <end position="901"/>
    </location>
</feature>
<evidence type="ECO:0000256" key="2">
    <source>
        <dbReference type="ARBA" id="ARBA00010608"/>
    </source>
</evidence>
<evidence type="ECO:0000256" key="1">
    <source>
        <dbReference type="ARBA" id="ARBA00004123"/>
    </source>
</evidence>
<evidence type="ECO:0000313" key="12">
    <source>
        <dbReference type="Proteomes" id="UP001148018"/>
    </source>
</evidence>
<evidence type="ECO:0000256" key="4">
    <source>
        <dbReference type="ARBA" id="ARBA00023015"/>
    </source>
</evidence>
<evidence type="ECO:0000256" key="3">
    <source>
        <dbReference type="ARBA" id="ARBA00013841"/>
    </source>
</evidence>
<feature type="compositionally biased region" description="Basic and acidic residues" evidence="9">
    <location>
        <begin position="474"/>
        <end position="484"/>
    </location>
</feature>
<dbReference type="EMBL" id="JANIIK010000040">
    <property type="protein sequence ID" value="KAJ3607562.1"/>
    <property type="molecule type" value="Genomic_DNA"/>
</dbReference>
<keyword evidence="8" id="KW-0539">Nucleus</keyword>
<comment type="similarity">
    <text evidence="2">Belongs to the ARID5B family.</text>
</comment>
<evidence type="ECO:0000256" key="9">
    <source>
        <dbReference type="SAM" id="MobiDB-lite"/>
    </source>
</evidence>
<dbReference type="OrthoDB" id="1938591at2759"/>
<feature type="region of interest" description="Disordered" evidence="9">
    <location>
        <begin position="115"/>
        <end position="135"/>
    </location>
</feature>
<dbReference type="AlphaFoldDB" id="A0A9Q0ENJ4"/>
<dbReference type="GO" id="GO:0000976">
    <property type="term" value="F:transcription cis-regulatory region binding"/>
    <property type="evidence" value="ECO:0007669"/>
    <property type="project" value="TreeGrafter"/>
</dbReference>
<dbReference type="SMART" id="SM00501">
    <property type="entry name" value="BRIGHT"/>
    <property type="match status" value="1"/>
</dbReference>
<dbReference type="CDD" id="cd16885">
    <property type="entry name" value="ARID_ARID5B"/>
    <property type="match status" value="1"/>
</dbReference>
<dbReference type="InterPro" id="IPR051232">
    <property type="entry name" value="ARID/SWI1_ChromRemod"/>
</dbReference>
<protein>
    <recommendedName>
        <fullName evidence="3">AT-rich interactive domain-containing protein 5B</fullName>
    </recommendedName>
</protein>
<dbReference type="Proteomes" id="UP001148018">
    <property type="component" value="Unassembled WGS sequence"/>
</dbReference>
<evidence type="ECO:0000256" key="7">
    <source>
        <dbReference type="ARBA" id="ARBA00023163"/>
    </source>
</evidence>
<feature type="compositionally biased region" description="Basic and acidic residues" evidence="9">
    <location>
        <begin position="657"/>
        <end position="678"/>
    </location>
</feature>
<dbReference type="Pfam" id="PF01388">
    <property type="entry name" value="ARID"/>
    <property type="match status" value="1"/>
</dbReference>
<feature type="region of interest" description="Disordered" evidence="9">
    <location>
        <begin position="657"/>
        <end position="709"/>
    </location>
</feature>
<dbReference type="GO" id="GO:0006357">
    <property type="term" value="P:regulation of transcription by RNA polymerase II"/>
    <property type="evidence" value="ECO:0007669"/>
    <property type="project" value="TreeGrafter"/>
</dbReference>
<dbReference type="PANTHER" id="PTHR13964:SF37">
    <property type="entry name" value="AT-RICH INTERACTIVE DOMAIN-CONTAINING PROTEIN 5B"/>
    <property type="match status" value="1"/>
</dbReference>
<organism evidence="11 12">
    <name type="scientific">Muraenolepis orangiensis</name>
    <name type="common">Patagonian moray cod</name>
    <dbReference type="NCBI Taxonomy" id="630683"/>
    <lineage>
        <taxon>Eukaryota</taxon>
        <taxon>Metazoa</taxon>
        <taxon>Chordata</taxon>
        <taxon>Craniata</taxon>
        <taxon>Vertebrata</taxon>
        <taxon>Euteleostomi</taxon>
        <taxon>Actinopterygii</taxon>
        <taxon>Neopterygii</taxon>
        <taxon>Teleostei</taxon>
        <taxon>Neoteleostei</taxon>
        <taxon>Acanthomorphata</taxon>
        <taxon>Zeiogadaria</taxon>
        <taxon>Gadariae</taxon>
        <taxon>Gadiformes</taxon>
        <taxon>Muraenolepidoidei</taxon>
        <taxon>Muraenolepididae</taxon>
        <taxon>Muraenolepis</taxon>
    </lineage>
</organism>
<feature type="domain" description="ARID" evidence="10">
    <location>
        <begin position="281"/>
        <end position="373"/>
    </location>
</feature>
<evidence type="ECO:0000256" key="8">
    <source>
        <dbReference type="ARBA" id="ARBA00023242"/>
    </source>
</evidence>
<keyword evidence="4" id="KW-0805">Transcription regulation</keyword>
<dbReference type="SUPFAM" id="SSF46774">
    <property type="entry name" value="ARID-like"/>
    <property type="match status" value="1"/>
</dbReference>
<feature type="compositionally biased region" description="Acidic residues" evidence="9">
    <location>
        <begin position="841"/>
        <end position="855"/>
    </location>
</feature>
<name>A0A9Q0ENJ4_9TELE</name>
<feature type="region of interest" description="Disordered" evidence="9">
    <location>
        <begin position="372"/>
        <end position="501"/>
    </location>
</feature>
<dbReference type="InterPro" id="IPR001606">
    <property type="entry name" value="ARID_dom"/>
</dbReference>
<dbReference type="GO" id="GO:0005634">
    <property type="term" value="C:nucleus"/>
    <property type="evidence" value="ECO:0007669"/>
    <property type="project" value="UniProtKB-SubCell"/>
</dbReference>
<proteinExistence type="inferred from homology"/>
<reference evidence="11" key="1">
    <citation type="submission" date="2022-07" db="EMBL/GenBank/DDBJ databases">
        <title>Chromosome-level genome of Muraenolepis orangiensis.</title>
        <authorList>
            <person name="Kim J."/>
        </authorList>
    </citation>
    <scope>NUCLEOTIDE SEQUENCE</scope>
    <source>
        <strain evidence="11">KU_S4_2022</strain>
        <tissue evidence="11">Muscle</tissue>
    </source>
</reference>
<feature type="compositionally biased region" description="Low complexity" evidence="9">
    <location>
        <begin position="419"/>
        <end position="428"/>
    </location>
</feature>
<dbReference type="InterPro" id="IPR030408">
    <property type="entry name" value="ARID5B_ARID/BRIGHT_DNA-bd"/>
</dbReference>
<evidence type="ECO:0000313" key="11">
    <source>
        <dbReference type="EMBL" id="KAJ3607562.1"/>
    </source>
</evidence>
<feature type="compositionally biased region" description="Basic and acidic residues" evidence="9">
    <location>
        <begin position="115"/>
        <end position="126"/>
    </location>
</feature>
<comment type="caution">
    <text evidence="11">The sequence shown here is derived from an EMBL/GenBank/DDBJ whole genome shotgun (WGS) entry which is preliminary data.</text>
</comment>
<feature type="non-terminal residue" evidence="11">
    <location>
        <position position="1"/>
    </location>
</feature>
<dbReference type="SMART" id="SM01014">
    <property type="entry name" value="ARID"/>
    <property type="match status" value="1"/>
</dbReference>
<accession>A0A9Q0ENJ4</accession>
<feature type="compositionally biased region" description="Basic and acidic residues" evidence="9">
    <location>
        <begin position="948"/>
        <end position="959"/>
    </location>
</feature>
<keyword evidence="7" id="KW-0804">Transcription</keyword>
<evidence type="ECO:0000256" key="6">
    <source>
        <dbReference type="ARBA" id="ARBA00023159"/>
    </source>
</evidence>
<dbReference type="FunFam" id="1.10.150.60:FF:000004">
    <property type="entry name" value="AT-rich interactive domain-containing protein 5B"/>
    <property type="match status" value="1"/>
</dbReference>
<sequence>WVGSPCGSHGPYVFYKAFRFQPPAAAGRRLLSLGDFVLVRCGPAEPVCVAELQLLWEERTSKRLLSSSKLYFLPEDTPSGRTVTHGEDEVIAVSEKVVVGLEELVQWTAWDPEAPSRDVDPAEKDPPPCLHHHHSTLSSGLKFRDILKEKAERGGVLVRSYLQYCRYRAVLSRLRGGRPSSLLQEQLLLALGGISSASSSSPSSPEEDLPRVLYCRDTFQHPTLRSNQSVCHDFAPNLKGRPRKKKPSVCLRPDLQGQSQFKVDAVALSKPKCSNSGTSSSNEEQGFLVSLYKYMKERKTPIQRIPYLGFKQINLWTMFQAAQKLGGYELITARRQWKQVYDDLGGNPGSTSAATCTRRHYERLILPYERFSKGDEDRPLPSLGAKKHKADPAAAQVSSGDPKLQLTIGVPPGEEDSATEPQETSTTESSEEALRLNLEPQVLVASSKPSHRRGQRKNRDDEDEGSAREIQLTLKEETRGTTERNRRRRRSSRNLHDGDRSHLETCGKIENAALLQSPTPKDLGHCHVALEVWKADSLDPCHAGMASPALEHRESPLQSALTISGPDSERADRPQKEDMFMGFTFSPELHSGIMSPLAKKKLTSQVSRTESPDHKDHFRSSFPAPAPLVSSGLTGVGEAAVLPLRPSVIQHVYSYRAREEEAEKKKDGVESKSTRDAEDFGAPPEDTIHQRLSPTSPTPGAPQMPRRAGTPPGLFGDHCFSSHIYNPYGKRTSGPLLIGQVQGAPALIQSETHSADSCFIFPRKSVKTQSQGSTLKQQLQWRDTSFTNELSHSVSKLRQWHQGSSLPKDAENFAHSPLVPCSGPDSSPISLTGMKDSMSADGDDSGTSEATDEQPTDLSLPKSSSRKQFTETSFLEPLSCPSVPHQDDSKLSAATSHSLSQNRHRIPSITYHPRPCRVPPMSVCDMNTHSPMNSRLRAAETIADGHMDAGRRDGLEKTESGGGVGGGQYGRPNEAMDVYNKTGEQTCTLSPILESARPLKRQMERIAQNCSSERKIRAVSPMHTTSLFASSTSSSSPLRSTTLSPLYTVAALCEQRKSQMFGEMCNGSTRPVAISKSQETSPRVPRDFLEGDLSGALSLAQLSDLCGEHLGSPSFAGCPPSTLHSLPHHTLEYWKNHSASVLSPFAVHSFMMQRQLLAQAAASPVQMTYRHPLAAASYGGLLHHRLYPVSISSQPAYSPPQLNSVHPSTKLS</sequence>
<feature type="compositionally biased region" description="Polar residues" evidence="9">
    <location>
        <begin position="861"/>
        <end position="873"/>
    </location>
</feature>
<comment type="subcellular location">
    <subcellularLocation>
        <location evidence="1">Nucleus</location>
    </subcellularLocation>
</comment>
<feature type="compositionally biased region" description="Gly residues" evidence="9">
    <location>
        <begin position="960"/>
        <end position="969"/>
    </location>
</feature>
<dbReference type="PROSITE" id="PS51011">
    <property type="entry name" value="ARID"/>
    <property type="match status" value="1"/>
</dbReference>